<evidence type="ECO:0000256" key="5">
    <source>
        <dbReference type="SAM" id="MobiDB-lite"/>
    </source>
</evidence>
<dbReference type="InterPro" id="IPR059100">
    <property type="entry name" value="TSP3_bac"/>
</dbReference>
<name>A0ABW5N7Z3_9FLAO</name>
<reference evidence="7" key="1">
    <citation type="journal article" date="2019" name="Int. J. Syst. Evol. Microbiol.">
        <title>The Global Catalogue of Microorganisms (GCM) 10K type strain sequencing project: providing services to taxonomists for standard genome sequencing and annotation.</title>
        <authorList>
            <consortium name="The Broad Institute Genomics Platform"/>
            <consortium name="The Broad Institute Genome Sequencing Center for Infectious Disease"/>
            <person name="Wu L."/>
            <person name="Ma J."/>
        </authorList>
    </citation>
    <scope>NUCLEOTIDE SEQUENCE [LARGE SCALE GENOMIC DNA]</scope>
    <source>
        <strain evidence="7">KCTC 42423</strain>
    </source>
</reference>
<dbReference type="Proteomes" id="UP001597459">
    <property type="component" value="Unassembled WGS sequence"/>
</dbReference>
<dbReference type="InterPro" id="IPR049826">
    <property type="entry name" value="Ig-like_ice"/>
</dbReference>
<feature type="compositionally biased region" description="Acidic residues" evidence="5">
    <location>
        <begin position="105"/>
        <end position="121"/>
    </location>
</feature>
<evidence type="ECO:0000256" key="1">
    <source>
        <dbReference type="ARBA" id="ARBA00004613"/>
    </source>
</evidence>
<dbReference type="EMBL" id="JBHULX010000017">
    <property type="protein sequence ID" value="MFD2591162.1"/>
    <property type="molecule type" value="Genomic_DNA"/>
</dbReference>
<evidence type="ECO:0000256" key="4">
    <source>
        <dbReference type="ARBA" id="ARBA00022837"/>
    </source>
</evidence>
<dbReference type="InterPro" id="IPR013783">
    <property type="entry name" value="Ig-like_fold"/>
</dbReference>
<evidence type="ECO:0000313" key="7">
    <source>
        <dbReference type="Proteomes" id="UP001597459"/>
    </source>
</evidence>
<sequence>DLTDPTATLSIDDITTDNIVTGEEAEGVIAITGVVTGEFSEGDIVTLVIDGSVYTGTVDGSGLFSIEVPGPVLLSDPDVTIEGSVSVTDVAGNVTEVISEKEYMLDQDGDGLTDEEEEDLGTDPTNPDTDGDGYTDGEEVLVEDDPDTSVVPLVESDPLNACDPNGVPTGDCDGDGIENQYEDIDGDGDYTNDDSDNDGIPDYLDEDDDGDGIATIDERPDPNGDGNPDDAVDSDGNGIPDYLQPNSVDPTAEDGIEVYTGFSPNGDGINDVFVIRGLENITNTVTIYNRWGVKVYEAESYGKDGAFFRGQSNGRVTVQKGDNLPVGTYYYVIEYTLPTGEHKSKTGYLYINN</sequence>
<evidence type="ECO:0000256" key="3">
    <source>
        <dbReference type="ARBA" id="ARBA00022729"/>
    </source>
</evidence>
<keyword evidence="2" id="KW-0964">Secreted</keyword>
<feature type="non-terminal residue" evidence="6">
    <location>
        <position position="1"/>
    </location>
</feature>
<dbReference type="Pfam" id="PF18884">
    <property type="entry name" value="TSP3_bac"/>
    <property type="match status" value="2"/>
</dbReference>
<organism evidence="6 7">
    <name type="scientific">Aquimarina hainanensis</name>
    <dbReference type="NCBI Taxonomy" id="1578017"/>
    <lineage>
        <taxon>Bacteria</taxon>
        <taxon>Pseudomonadati</taxon>
        <taxon>Bacteroidota</taxon>
        <taxon>Flavobacteriia</taxon>
        <taxon>Flavobacteriales</taxon>
        <taxon>Flavobacteriaceae</taxon>
        <taxon>Aquimarina</taxon>
    </lineage>
</organism>
<gene>
    <name evidence="6" type="ORF">ACFSTE_10015</name>
</gene>
<comment type="subcellular location">
    <subcellularLocation>
        <location evidence="1">Secreted</location>
    </subcellularLocation>
</comment>
<keyword evidence="7" id="KW-1185">Reference proteome</keyword>
<feature type="region of interest" description="Disordered" evidence="5">
    <location>
        <begin position="103"/>
        <end position="249"/>
    </location>
</feature>
<feature type="compositionally biased region" description="Acidic residues" evidence="5">
    <location>
        <begin position="129"/>
        <end position="147"/>
    </location>
</feature>
<evidence type="ECO:0000313" key="6">
    <source>
        <dbReference type="EMBL" id="MFD2591162.1"/>
    </source>
</evidence>
<proteinExistence type="predicted"/>
<dbReference type="Pfam" id="PF13585">
    <property type="entry name" value="CHU_C"/>
    <property type="match status" value="1"/>
</dbReference>
<comment type="caution">
    <text evidence="6">The sequence shown here is derived from an EMBL/GenBank/DDBJ whole genome shotgun (WGS) entry which is preliminary data.</text>
</comment>
<accession>A0ABW5N7Z3</accession>
<feature type="compositionally biased region" description="Acidic residues" evidence="5">
    <location>
        <begin position="172"/>
        <end position="211"/>
    </location>
</feature>
<dbReference type="NCBIfam" id="NF012196">
    <property type="entry name" value="Ig_like_ice"/>
    <property type="match status" value="1"/>
</dbReference>
<dbReference type="RefSeq" id="WP_378298123.1">
    <property type="nucleotide sequence ID" value="NZ_JBHULX010000017.1"/>
</dbReference>
<keyword evidence="4" id="KW-0106">Calcium</keyword>
<dbReference type="Gene3D" id="2.60.40.10">
    <property type="entry name" value="Immunoglobulins"/>
    <property type="match status" value="1"/>
</dbReference>
<protein>
    <submittedName>
        <fullName evidence="6">Gliding motility-associated C-terminal domain-containing protein</fullName>
    </submittedName>
</protein>
<keyword evidence="3" id="KW-0732">Signal</keyword>
<evidence type="ECO:0000256" key="2">
    <source>
        <dbReference type="ARBA" id="ARBA00022525"/>
    </source>
</evidence>